<proteinExistence type="inferred from homology"/>
<evidence type="ECO:0000256" key="1">
    <source>
        <dbReference type="ARBA" id="ARBA00005806"/>
    </source>
</evidence>
<keyword evidence="4" id="KW-0411">Iron-sulfur</keyword>
<dbReference type="PANTHER" id="PTHR30548:SF4">
    <property type="entry name" value="SUBUNIT OF OXYGEN-SENSITIVE 2-HYDROXYISOCAPROYL-COA DEHYDRATASE"/>
    <property type="match status" value="1"/>
</dbReference>
<comment type="caution">
    <text evidence="5">The sequence shown here is derived from an EMBL/GenBank/DDBJ whole genome shotgun (WGS) entry which is preliminary data.</text>
</comment>
<reference evidence="5" key="1">
    <citation type="journal article" date="2014" name="Front. Microbiol.">
        <title>High frequency of phylogenetically diverse reductive dehalogenase-homologous genes in deep subseafloor sedimentary metagenomes.</title>
        <authorList>
            <person name="Kawai M."/>
            <person name="Futagami T."/>
            <person name="Toyoda A."/>
            <person name="Takaki Y."/>
            <person name="Nishi S."/>
            <person name="Hori S."/>
            <person name="Arai W."/>
            <person name="Tsubouchi T."/>
            <person name="Morono Y."/>
            <person name="Uchiyama I."/>
            <person name="Ito T."/>
            <person name="Fujiyama A."/>
            <person name="Inagaki F."/>
            <person name="Takami H."/>
        </authorList>
    </citation>
    <scope>NUCLEOTIDE SEQUENCE</scope>
    <source>
        <strain evidence="5">Expedition CK06-06</strain>
    </source>
</reference>
<evidence type="ECO:0008006" key="6">
    <source>
        <dbReference type="Google" id="ProtNLM"/>
    </source>
</evidence>
<organism evidence="5">
    <name type="scientific">marine sediment metagenome</name>
    <dbReference type="NCBI Taxonomy" id="412755"/>
    <lineage>
        <taxon>unclassified sequences</taxon>
        <taxon>metagenomes</taxon>
        <taxon>ecological metagenomes</taxon>
    </lineage>
</organism>
<evidence type="ECO:0000256" key="3">
    <source>
        <dbReference type="ARBA" id="ARBA00023004"/>
    </source>
</evidence>
<keyword evidence="2" id="KW-0479">Metal-binding</keyword>
<accession>X0VCN4</accession>
<comment type="similarity">
    <text evidence="1">Belongs to the FldB/FldC dehydratase alpha/beta subunit family.</text>
</comment>
<dbReference type="GO" id="GO:0051536">
    <property type="term" value="F:iron-sulfur cluster binding"/>
    <property type="evidence" value="ECO:0007669"/>
    <property type="project" value="UniProtKB-KW"/>
</dbReference>
<sequence length="142" mass="15599">MAEAKELKVEIKKIAAAKTMRTLMADHFYELDRAAKDGHPKVAWCTSVGPAELLRAMGFLVYFPENHGAMLGATRMATETIPAANAVGYSPEICSYLTSDIGAFLQGRTPLSDAYEGIESIPKPDVLVYNTNQCREVQDWLS</sequence>
<evidence type="ECO:0000313" key="5">
    <source>
        <dbReference type="EMBL" id="GAG09002.1"/>
    </source>
</evidence>
<dbReference type="AlphaFoldDB" id="X0VCN4"/>
<gene>
    <name evidence="5" type="ORF">S01H1_46570</name>
</gene>
<feature type="non-terminal residue" evidence="5">
    <location>
        <position position="142"/>
    </location>
</feature>
<evidence type="ECO:0000256" key="2">
    <source>
        <dbReference type="ARBA" id="ARBA00022723"/>
    </source>
</evidence>
<dbReference type="Pfam" id="PF06050">
    <property type="entry name" value="HGD-D"/>
    <property type="match status" value="1"/>
</dbReference>
<protein>
    <recommendedName>
        <fullName evidence="6">2-hydroxyacyl-CoA dehydratase</fullName>
    </recommendedName>
</protein>
<dbReference type="InterPro" id="IPR010327">
    <property type="entry name" value="FldB/FldC_alpha/beta"/>
</dbReference>
<dbReference type="GO" id="GO:0046872">
    <property type="term" value="F:metal ion binding"/>
    <property type="evidence" value="ECO:0007669"/>
    <property type="project" value="UniProtKB-KW"/>
</dbReference>
<keyword evidence="3" id="KW-0408">Iron</keyword>
<evidence type="ECO:0000256" key="4">
    <source>
        <dbReference type="ARBA" id="ARBA00023014"/>
    </source>
</evidence>
<dbReference type="PANTHER" id="PTHR30548">
    <property type="entry name" value="2-HYDROXYGLUTARYL-COA DEHYDRATASE, D-COMPONENT-RELATED"/>
    <property type="match status" value="1"/>
</dbReference>
<dbReference type="EMBL" id="BARS01029826">
    <property type="protein sequence ID" value="GAG09002.1"/>
    <property type="molecule type" value="Genomic_DNA"/>
</dbReference>
<name>X0VCN4_9ZZZZ</name>